<dbReference type="Gene3D" id="2.60.120.620">
    <property type="entry name" value="q2cbj1_9rhob like domain"/>
    <property type="match status" value="1"/>
</dbReference>
<sequence length="231" mass="24468">MTDAKEGGADRATALFSSVGAVHHAGAADGVLGALLAIAAAQPQGRAGVRLHRVPDLTALLSAGVIHGVATHYLGERARPVRALLFDKSPAANWSLAWHQDRTVAVRARHDVPGYGPWTRKQGILHVEPPFAVIEAMVTLRIHLDDVPDDNAPLLIAPGSHRLGRIAEPAIADVVARHGCRTCRARAGDIWAYATPILHASAAATGARRRRVVQVDYAADPLAAPLEWLGV</sequence>
<dbReference type="GO" id="GO:0016706">
    <property type="term" value="F:2-oxoglutarate-dependent dioxygenase activity"/>
    <property type="evidence" value="ECO:0007669"/>
    <property type="project" value="UniProtKB-ARBA"/>
</dbReference>
<dbReference type="RefSeq" id="WP_096611796.1">
    <property type="nucleotide sequence ID" value="NZ_NWVD01000003.1"/>
</dbReference>
<comment type="caution">
    <text evidence="1">The sequence shown here is derived from an EMBL/GenBank/DDBJ whole genome shotgun (WGS) entry which is preliminary data.</text>
</comment>
<protein>
    <submittedName>
        <fullName evidence="1">Phytanoyl-CoA dioxygenase</fullName>
    </submittedName>
</protein>
<keyword evidence="1" id="KW-0223">Dioxygenase</keyword>
<reference evidence="1 2" key="1">
    <citation type="submission" date="2017-09" db="EMBL/GenBank/DDBJ databases">
        <title>Sphingomonas ginsenosidimutans KACC 14949, whole genome shotgun sequence.</title>
        <authorList>
            <person name="Feng G."/>
            <person name="Zhu H."/>
        </authorList>
    </citation>
    <scope>NUCLEOTIDE SEQUENCE [LARGE SCALE GENOMIC DNA]</scope>
    <source>
        <strain evidence="1 2">KACC 14949</strain>
    </source>
</reference>
<accession>A0A2A4HWT3</accession>
<dbReference type="Proteomes" id="UP000218784">
    <property type="component" value="Unassembled WGS sequence"/>
</dbReference>
<evidence type="ECO:0000313" key="1">
    <source>
        <dbReference type="EMBL" id="PCG08996.1"/>
    </source>
</evidence>
<name>A0A2A4HWT3_9SPHN</name>
<keyword evidence="1" id="KW-0560">Oxidoreductase</keyword>
<gene>
    <name evidence="1" type="ORF">COA17_08795</name>
</gene>
<dbReference type="EMBL" id="NWVD01000003">
    <property type="protein sequence ID" value="PCG08996.1"/>
    <property type="molecule type" value="Genomic_DNA"/>
</dbReference>
<dbReference type="Pfam" id="PF05721">
    <property type="entry name" value="PhyH"/>
    <property type="match status" value="1"/>
</dbReference>
<evidence type="ECO:0000313" key="2">
    <source>
        <dbReference type="Proteomes" id="UP000218784"/>
    </source>
</evidence>
<keyword evidence="2" id="KW-1185">Reference proteome</keyword>
<organism evidence="1 2">
    <name type="scientific">Sphingomonas ginsenosidimutans</name>
    <dbReference type="NCBI Taxonomy" id="862134"/>
    <lineage>
        <taxon>Bacteria</taxon>
        <taxon>Pseudomonadati</taxon>
        <taxon>Pseudomonadota</taxon>
        <taxon>Alphaproteobacteria</taxon>
        <taxon>Sphingomonadales</taxon>
        <taxon>Sphingomonadaceae</taxon>
        <taxon>Sphingomonas</taxon>
    </lineage>
</organism>
<dbReference type="AlphaFoldDB" id="A0A2A4HWT3"/>
<dbReference type="InterPro" id="IPR008775">
    <property type="entry name" value="Phytyl_CoA_dOase-like"/>
</dbReference>
<proteinExistence type="predicted"/>
<dbReference type="SUPFAM" id="SSF51197">
    <property type="entry name" value="Clavaminate synthase-like"/>
    <property type="match status" value="1"/>
</dbReference>